<evidence type="ECO:0000256" key="1">
    <source>
        <dbReference type="ARBA" id="ARBA00011738"/>
    </source>
</evidence>
<protein>
    <recommendedName>
        <fullName evidence="2">Histidine--tRNA ligase</fullName>
    </recommendedName>
</protein>
<dbReference type="InterPro" id="IPR006195">
    <property type="entry name" value="aa-tRNA-synth_II"/>
</dbReference>
<keyword evidence="5" id="KW-1185">Reference proteome</keyword>
<dbReference type="InterPro" id="IPR004516">
    <property type="entry name" value="HisRS/HisZ"/>
</dbReference>
<dbReference type="GO" id="GO:0016757">
    <property type="term" value="F:glycosyltransferase activity"/>
    <property type="evidence" value="ECO:0007669"/>
    <property type="project" value="UniProtKB-KW"/>
</dbReference>
<dbReference type="NCBIfam" id="NF008952">
    <property type="entry name" value="PRK12295.1-5"/>
    <property type="match status" value="1"/>
</dbReference>
<keyword evidence="4" id="KW-0328">Glycosyltransferase</keyword>
<dbReference type="SUPFAM" id="SSF55681">
    <property type="entry name" value="Class II aaRS and biotin synthetases"/>
    <property type="match status" value="1"/>
</dbReference>
<reference evidence="5" key="1">
    <citation type="journal article" date="2019" name="Int. J. Syst. Evol. Microbiol.">
        <title>The Global Catalogue of Microorganisms (GCM) 10K type strain sequencing project: providing services to taxonomists for standard genome sequencing and annotation.</title>
        <authorList>
            <consortium name="The Broad Institute Genomics Platform"/>
            <consortium name="The Broad Institute Genome Sequencing Center for Infectious Disease"/>
            <person name="Wu L."/>
            <person name="Ma J."/>
        </authorList>
    </citation>
    <scope>NUCLEOTIDE SEQUENCE [LARGE SCALE GENOMIC DNA]</scope>
    <source>
        <strain evidence="5">JCM 18015</strain>
    </source>
</reference>
<dbReference type="PANTHER" id="PTHR43707:SF1">
    <property type="entry name" value="HISTIDINE--TRNA LIGASE, MITOCHONDRIAL-RELATED"/>
    <property type="match status" value="1"/>
</dbReference>
<evidence type="ECO:0000313" key="4">
    <source>
        <dbReference type="EMBL" id="GAA5064824.1"/>
    </source>
</evidence>
<dbReference type="Proteomes" id="UP001499910">
    <property type="component" value="Unassembled WGS sequence"/>
</dbReference>
<organism evidence="4 5">
    <name type="scientific">[Roseibacterium] beibuensis</name>
    <dbReference type="NCBI Taxonomy" id="1193142"/>
    <lineage>
        <taxon>Bacteria</taxon>
        <taxon>Pseudomonadati</taxon>
        <taxon>Pseudomonadota</taxon>
        <taxon>Alphaproteobacteria</taxon>
        <taxon>Rhodobacterales</taxon>
        <taxon>Roseobacteraceae</taxon>
        <taxon>Roseicyclus</taxon>
    </lineage>
</organism>
<keyword evidence="4" id="KW-0808">Transferase</keyword>
<sequence length="370" mass="39675">MRDKAAIRAEAEALASVFSEAGAVPVEAPLMLSADTLLDLYGEDIRARAYTTDDPDRGEMMLRPDFTVPVVQSHMENGAEPARYTYLGEVFRKQPAGSGRPTEYLQLGYELFDRTDPARADAEVFALFSKALDGLGLRAVTGDIGILLAAIETLSTTEPRKAALRRHVWRPRRFRALLDRYTGRADPPAGRAALLKAVRKHGVEAVIAGAGPAVGLRGTPEIAERVERLLADADTPPIGTAEAEVLSEILSLRAPLPQACDRLWDMTVDLPGLTQAVERFAARNEALAGAGLDPASLPFEASYGRTTMEYYDGFVFGFLADGRPDLPPVATGGRYDALTAILGDGRAIPAVGGVIRPELVHQLKTGEGAA</sequence>
<dbReference type="InterPro" id="IPR045864">
    <property type="entry name" value="aa-tRNA-synth_II/BPL/LPL"/>
</dbReference>
<feature type="domain" description="Aminoacyl-transfer RNA synthetases class-II family profile" evidence="3">
    <location>
        <begin position="13"/>
        <end position="278"/>
    </location>
</feature>
<dbReference type="Gene3D" id="3.30.930.10">
    <property type="entry name" value="Bira Bifunctional Protein, Domain 2"/>
    <property type="match status" value="1"/>
</dbReference>
<name>A0ABP9KS47_9RHOB</name>
<evidence type="ECO:0000313" key="5">
    <source>
        <dbReference type="Proteomes" id="UP001499910"/>
    </source>
</evidence>
<dbReference type="EMBL" id="BAABHW010000001">
    <property type="protein sequence ID" value="GAA5064824.1"/>
    <property type="molecule type" value="Genomic_DNA"/>
</dbReference>
<dbReference type="PANTHER" id="PTHR43707">
    <property type="entry name" value="HISTIDYL-TRNA SYNTHETASE"/>
    <property type="match status" value="1"/>
</dbReference>
<accession>A0ABP9KS47</accession>
<proteinExistence type="predicted"/>
<comment type="subunit">
    <text evidence="1">Homodimer.</text>
</comment>
<dbReference type="PROSITE" id="PS50862">
    <property type="entry name" value="AA_TRNA_LIGASE_II"/>
    <property type="match status" value="1"/>
</dbReference>
<dbReference type="RefSeq" id="WP_259547210.1">
    <property type="nucleotide sequence ID" value="NZ_BAABHW010000001.1"/>
</dbReference>
<dbReference type="Pfam" id="PF13393">
    <property type="entry name" value="tRNA-synt_His"/>
    <property type="match status" value="2"/>
</dbReference>
<evidence type="ECO:0000256" key="2">
    <source>
        <dbReference type="ARBA" id="ARBA00017399"/>
    </source>
</evidence>
<dbReference type="InterPro" id="IPR041715">
    <property type="entry name" value="HisRS-like_core"/>
</dbReference>
<evidence type="ECO:0000259" key="3">
    <source>
        <dbReference type="PROSITE" id="PS50862"/>
    </source>
</evidence>
<gene>
    <name evidence="4" type="ORF">GCM10023209_01700</name>
</gene>
<comment type="caution">
    <text evidence="4">The sequence shown here is derived from an EMBL/GenBank/DDBJ whole genome shotgun (WGS) entry which is preliminary data.</text>
</comment>
<dbReference type="PIRSF" id="PIRSF001549">
    <property type="entry name" value="His-tRNA_synth"/>
    <property type="match status" value="1"/>
</dbReference>